<feature type="transmembrane region" description="Helical" evidence="1">
    <location>
        <begin position="201"/>
        <end position="221"/>
    </location>
</feature>
<feature type="transmembrane region" description="Helical" evidence="1">
    <location>
        <begin position="281"/>
        <end position="298"/>
    </location>
</feature>
<gene>
    <name evidence="2" type="ORF">KM029_01335</name>
</gene>
<feature type="transmembrane region" description="Helical" evidence="1">
    <location>
        <begin position="118"/>
        <end position="147"/>
    </location>
</feature>
<feature type="transmembrane region" description="Helical" evidence="1">
    <location>
        <begin position="335"/>
        <end position="354"/>
    </location>
</feature>
<evidence type="ECO:0008006" key="4">
    <source>
        <dbReference type="Google" id="ProtNLM"/>
    </source>
</evidence>
<dbReference type="EMBL" id="CP076128">
    <property type="protein sequence ID" value="QWG07611.1"/>
    <property type="molecule type" value="Genomic_DNA"/>
</dbReference>
<keyword evidence="1" id="KW-0472">Membrane</keyword>
<feature type="transmembrane region" description="Helical" evidence="1">
    <location>
        <begin position="167"/>
        <end position="189"/>
    </location>
</feature>
<proteinExistence type="predicted"/>
<reference evidence="2 3" key="1">
    <citation type="submission" date="2021-05" db="EMBL/GenBank/DDBJ databases">
        <title>Comparative genomic studies on the polysaccharide-degrading batcterial strains of the Flammeovirga genus.</title>
        <authorList>
            <person name="Zewei F."/>
            <person name="Zheng Z."/>
            <person name="Yu L."/>
            <person name="Ruyue G."/>
            <person name="Yanhong M."/>
            <person name="Yuanyuan C."/>
            <person name="Jingyan G."/>
            <person name="Wenjun H."/>
        </authorList>
    </citation>
    <scope>NUCLEOTIDE SEQUENCE [LARGE SCALE GENOMIC DNA]</scope>
    <source>
        <strain evidence="2 3">YS10</strain>
    </source>
</reference>
<evidence type="ECO:0000313" key="3">
    <source>
        <dbReference type="Proteomes" id="UP000682802"/>
    </source>
</evidence>
<sequence length="470" mass="54839">MLSFFKINDPLRLIALLFLLILIRLPIWLSGIPLMSEEIHWITLGQKLADGSMMYQDIWDNIAPLSAGVYWFAAKFFGGTQVTFFVIASILTFFQSFLFNTMLNRSEAYKQKTFIPGFLYLVFSNISYDFMTLSPILISLTFLLFGLRNILRMERTDTEQSILNTGIFFGLASLAYLPSFSFLLMGIFALASFRVTSIRRLFLAFVGFTIVWGSYFLYLYYNSNISEFVNLCILTITQLDHNFILSWEQMIILMVVPTLIFLSGAFRTFSYNSFINSQQSIQQVMLIWVITASLSIIFSQYTASFQLILFVPSLAFFCTHELLLIRRIMFAESTLWIYCSLLLVIMYTTAFNILPKKIDSPYLNAWSKPIPFDDEIGESVLVFGTNYDYYQNKKLATPYLNWRVCQNYFRNVDNYDQLRVIYNEFERDLPETIIDSNNQGEQILDFLTIIKDKYERFEKNDGTIIFQKIK</sequence>
<feature type="transmembrane region" description="Helical" evidence="1">
    <location>
        <begin position="12"/>
        <end position="29"/>
    </location>
</feature>
<organism evidence="2 3">
    <name type="scientific">Flammeovirga kamogawensis</name>
    <dbReference type="NCBI Taxonomy" id="373891"/>
    <lineage>
        <taxon>Bacteria</taxon>
        <taxon>Pseudomonadati</taxon>
        <taxon>Bacteroidota</taxon>
        <taxon>Cytophagia</taxon>
        <taxon>Cytophagales</taxon>
        <taxon>Flammeovirgaceae</taxon>
        <taxon>Flammeovirga</taxon>
    </lineage>
</organism>
<keyword evidence="1" id="KW-0812">Transmembrane</keyword>
<feature type="transmembrane region" description="Helical" evidence="1">
    <location>
        <begin position="250"/>
        <end position="269"/>
    </location>
</feature>
<accession>A0ABX8GWA9</accession>
<protein>
    <recommendedName>
        <fullName evidence="4">Glycosyltransferase RgtA/B/C/D-like domain-containing protein</fullName>
    </recommendedName>
</protein>
<keyword evidence="3" id="KW-1185">Reference proteome</keyword>
<evidence type="ECO:0000313" key="2">
    <source>
        <dbReference type="EMBL" id="QWG07611.1"/>
    </source>
</evidence>
<dbReference type="Proteomes" id="UP000682802">
    <property type="component" value="Chromosome 1"/>
</dbReference>
<name>A0ABX8GWA9_9BACT</name>
<dbReference type="RefSeq" id="WP_144074998.1">
    <property type="nucleotide sequence ID" value="NZ_CP076128.1"/>
</dbReference>
<evidence type="ECO:0000256" key="1">
    <source>
        <dbReference type="SAM" id="Phobius"/>
    </source>
</evidence>
<keyword evidence="1" id="KW-1133">Transmembrane helix</keyword>
<feature type="transmembrane region" description="Helical" evidence="1">
    <location>
        <begin position="76"/>
        <end position="98"/>
    </location>
</feature>